<dbReference type="MassIVE" id="H7BZN7"/>
<sequence>HLGKIEELLSGENRGPILLPYQFRMEEIEGFRYRCRDAMRSVTKQAIREARLKEIKEELLHSEKLKTYFEDNPRDLQLLRHDLPLHPAVVKPHLGHVPDYLVPPALRGLVRPHKKRKKLSSSCRKAKVRLLGTADSPRTPPNLLFCHHQNVEAPCPREGKRGCPREGKRGHPRTGPQKSGVG</sequence>
<dbReference type="UCSC" id="uc064din.1">
    <property type="organism name" value="human"/>
</dbReference>
<dbReference type="EMBL" id="AC004938">
    <property type="status" value="NOT_ANNOTATED_CDS"/>
    <property type="molecule type" value="Genomic_DNA"/>
</dbReference>
<evidence type="ECO:0007829" key="6">
    <source>
        <dbReference type="PubMed" id="21269460"/>
    </source>
</evidence>
<keyword evidence="4 5" id="KW-1267">Proteomics identification</keyword>
<feature type="non-terminal residue" evidence="2">
    <location>
        <position position="1"/>
    </location>
</feature>
<evidence type="ECO:0000313" key="3">
    <source>
        <dbReference type="Proteomes" id="UP000005640"/>
    </source>
</evidence>
<feature type="region of interest" description="Disordered" evidence="1">
    <location>
        <begin position="155"/>
        <end position="182"/>
    </location>
</feature>
<dbReference type="VEuPathDB" id="HostDB:ENSG00000136271"/>
<proteinExistence type="evidence at protein level"/>
<protein>
    <submittedName>
        <fullName evidence="2">DEAD-box helicase 56</fullName>
    </submittedName>
</protein>
<dbReference type="Ensembl" id="ENST00000448192.1">
    <property type="protein sequence ID" value="ENSP00000390553.1"/>
    <property type="gene ID" value="ENSG00000136271.11"/>
</dbReference>
<dbReference type="Antibodypedia" id="13419">
    <property type="antibodies" value="365 antibodies from 27 providers"/>
</dbReference>
<dbReference type="HOGENOM" id="CLU_1485307_0_0_1"/>
<reference evidence="6" key="4">
    <citation type="journal article" date="2011" name="BMC Syst. Biol.">
        <title>Initial characterization of the human central proteome.</title>
        <authorList>
            <person name="Burkard T.R."/>
            <person name="Planyavsky M."/>
            <person name="Kaupe I."/>
            <person name="Breitwieser F.P."/>
            <person name="Burckstummer T."/>
            <person name="Bennett K.L."/>
            <person name="Superti-Furga G."/>
            <person name="Colinge J."/>
        </authorList>
    </citation>
    <scope>IDENTIFICATION BY MASS SPECTROMETRY [LARGE SCALE ANALYSIS]</scope>
</reference>
<evidence type="ECO:0000313" key="2">
    <source>
        <dbReference type="Ensembl" id="ENSP00000390553.1"/>
    </source>
</evidence>
<reference evidence="2 3" key="2">
    <citation type="journal article" date="2003" name="Nature">
        <title>The DNA sequence of human chromosome 7.</title>
        <authorList>
            <person name="Hillier L.W."/>
            <person name="Fulton R.S."/>
            <person name="Fulton L.A."/>
            <person name="Graves T.A."/>
            <person name="Pepin K.H."/>
            <person name="Wagner-McPherson C."/>
            <person name="Layman D."/>
            <person name="Maas J."/>
            <person name="Jaeger S."/>
            <person name="Walker R."/>
            <person name="Wylie K."/>
            <person name="Sekhon M."/>
            <person name="Becker M.C."/>
            <person name="O'Laughlin M.D."/>
            <person name="Schaller M.E."/>
            <person name="Fewell G.A."/>
            <person name="Delehaunty K.D."/>
            <person name="Miner T.L."/>
            <person name="Nash W.E."/>
            <person name="Cordes M."/>
            <person name="Du H."/>
            <person name="Sun H."/>
            <person name="Edwards J."/>
            <person name="Bradshaw-Cordum H."/>
            <person name="Ali J."/>
            <person name="Andrews S."/>
            <person name="Isak A."/>
            <person name="Vanbrunt A."/>
            <person name="Nguyen C."/>
            <person name="Du F."/>
            <person name="Lamar B."/>
            <person name="Courtney L."/>
            <person name="Kalicki J."/>
            <person name="Ozersky P."/>
            <person name="Bielicki L."/>
            <person name="Scott K."/>
            <person name="Holmes A."/>
            <person name="Harkins R."/>
            <person name="Harris A."/>
            <person name="Strong C.M."/>
            <person name="Hou S."/>
            <person name="Tomlinson C."/>
            <person name="Dauphin-Kohlberg S."/>
            <person name="Kozlowicz-Reilly A."/>
            <person name="Leonard S."/>
            <person name="Rohlfing T."/>
            <person name="Rock S.M."/>
            <person name="Tin-Wollam A.M."/>
            <person name="Abbott A."/>
            <person name="Minx P."/>
            <person name="Maupin R."/>
            <person name="Strowmatt C."/>
            <person name="Latreille P."/>
            <person name="Miller N."/>
            <person name="Johnson D."/>
            <person name="Murray J."/>
            <person name="Woessner J.P."/>
            <person name="Wendl M.C."/>
            <person name="Yang S.P."/>
            <person name="Schultz B.R."/>
            <person name="Wallis J.W."/>
            <person name="Spieth J."/>
            <person name="Bieri T.A."/>
            <person name="Nelson J.O."/>
            <person name="Berkowicz N."/>
            <person name="Wohldmann P.E."/>
            <person name="Cook L.L."/>
            <person name="Hickenbotham M.T."/>
            <person name="Eldred J."/>
            <person name="Williams D."/>
            <person name="Bedell J.A."/>
            <person name="Mardis E.R."/>
            <person name="Clifton S.W."/>
            <person name="Chissoe S.L."/>
            <person name="Marra M.A."/>
            <person name="Raymond C."/>
            <person name="Haugen E."/>
            <person name="Gillett W."/>
            <person name="Zhou Y."/>
            <person name="James R."/>
            <person name="Phelps K."/>
            <person name="Iadanoto S."/>
            <person name="Bubb K."/>
            <person name="Simms E."/>
            <person name="Levy R."/>
            <person name="Clendenning J."/>
            <person name="Kaul R."/>
            <person name="Kent W.J."/>
            <person name="Furey T.S."/>
            <person name="Baertsch R.A."/>
            <person name="Brent M.R."/>
            <person name="Keibler E."/>
            <person name="Flicek P."/>
            <person name="Bork P."/>
            <person name="Suyama M."/>
            <person name="Bailey J.A."/>
            <person name="Portnoy M.E."/>
            <person name="Torrents D."/>
            <person name="Chinwalla A.T."/>
            <person name="Gish W.R."/>
            <person name="Eddy S.R."/>
            <person name="McPherson J.D."/>
            <person name="Olson M.V."/>
            <person name="Eichler E.E."/>
            <person name="Green E.D."/>
            <person name="Waterston R.H."/>
            <person name="Wilson R.K."/>
        </authorList>
    </citation>
    <scope>NUCLEOTIDE SEQUENCE [LARGE SCALE GENOMIC DNA]</scope>
</reference>
<evidence type="ECO:0007829" key="4">
    <source>
        <dbReference type="PeptideAtlas" id="H7BZN7"/>
    </source>
</evidence>
<gene>
    <name evidence="2" type="primary">DDX56</name>
</gene>
<dbReference type="SMR" id="H7BZN7"/>
<name>H7BZN7_HUMAN</name>
<dbReference type="ExpressionAtlas" id="H7BZN7">
    <property type="expression patterns" value="baseline and differential"/>
</dbReference>
<feature type="compositionally biased region" description="Basic and acidic residues" evidence="1">
    <location>
        <begin position="155"/>
        <end position="169"/>
    </location>
</feature>
<accession>H7BZN7</accession>
<dbReference type="Ensembl" id="ENST00000448192.1">
    <property type="protein sequence ID" value="ENSP00000390553.1"/>
    <property type="gene ID" value="ENSG00000136271.12"/>
</dbReference>
<evidence type="ECO:0000256" key="1">
    <source>
        <dbReference type="SAM" id="MobiDB-lite"/>
    </source>
</evidence>
<evidence type="ECO:0007829" key="5">
    <source>
        <dbReference type="ProteomicsDB" id="H7BZN7"/>
    </source>
</evidence>
<dbReference type="ChiTaRS" id="DDX56">
    <property type="organism name" value="human"/>
</dbReference>
<dbReference type="AlphaFoldDB" id="H7BZN7"/>
<keyword evidence="3" id="KW-1185">Reference proteome</keyword>
<dbReference type="OrthoDB" id="1191041at2759"/>
<reference evidence="2" key="5">
    <citation type="submission" date="2025-08" db="UniProtKB">
        <authorList>
            <consortium name="Ensembl"/>
        </authorList>
    </citation>
    <scope>IDENTIFICATION</scope>
</reference>
<dbReference type="OpenTargets" id="ENSG00000136271"/>
<dbReference type="ProteomicsDB" id="44018"/>
<organism evidence="2 3">
    <name type="scientific">Homo sapiens</name>
    <name type="common">Human</name>
    <dbReference type="NCBI Taxonomy" id="9606"/>
    <lineage>
        <taxon>Eukaryota</taxon>
        <taxon>Metazoa</taxon>
        <taxon>Chordata</taxon>
        <taxon>Craniata</taxon>
        <taxon>Vertebrata</taxon>
        <taxon>Euteleostomi</taxon>
        <taxon>Mammalia</taxon>
        <taxon>Eutheria</taxon>
        <taxon>Euarchontoglires</taxon>
        <taxon>Primates</taxon>
        <taxon>Haplorrhini</taxon>
        <taxon>Catarrhini</taxon>
        <taxon>Hominidae</taxon>
        <taxon>Homo</taxon>
    </lineage>
</organism>
<reference evidence="2 3" key="1">
    <citation type="journal article" date="2001" name="Nature">
        <title>Initial sequencing and analysis of the human genome.</title>
        <authorList>
            <consortium name="International Human Genome Sequencing Consortium"/>
            <person name="Lander E.S."/>
            <person name="Linton L.M."/>
            <person name="Birren B."/>
            <person name="Nusbaum C."/>
            <person name="Zody M.C."/>
            <person name="Baldwin J."/>
            <person name="Devon K."/>
            <person name="Dewar K."/>
            <person name="Doyle M."/>
            <person name="FitzHugh W."/>
            <person name="Funke R."/>
            <person name="Gage D."/>
            <person name="Harris K."/>
            <person name="Heaford A."/>
            <person name="Howland J."/>
            <person name="Kann L."/>
            <person name="Lehoczky J."/>
            <person name="LeVine R."/>
            <person name="McEwan P."/>
            <person name="McKernan K."/>
            <person name="Meldrim J."/>
            <person name="Mesirov J.P."/>
            <person name="Miranda C."/>
            <person name="Morris W."/>
            <person name="Naylor J."/>
            <person name="Raymond C."/>
            <person name="Rosetti M."/>
            <person name="Santos R."/>
            <person name="Sheridan A."/>
            <person name="Sougnez C."/>
            <person name="Stange-Thomann N."/>
            <person name="Stojanovic N."/>
            <person name="Subramanian A."/>
            <person name="Wyman D."/>
            <person name="Rogers J."/>
            <person name="Sulston J."/>
            <person name="Ainscough R."/>
            <person name="Beck S."/>
            <person name="Bentley D."/>
            <person name="Burton J."/>
            <person name="Clee C."/>
            <person name="Carter N."/>
            <person name="Coulson A."/>
            <person name="Deadman R."/>
            <person name="Deloukas P."/>
            <person name="Dunham A."/>
            <person name="Dunham I."/>
            <person name="Durbin R."/>
            <person name="French L."/>
            <person name="Grafham D."/>
            <person name="Gregory S."/>
            <person name="Hubbard T."/>
            <person name="Humphray S."/>
            <person name="Hunt A."/>
            <person name="Jones M."/>
            <person name="Lloyd C."/>
            <person name="McMurray A."/>
            <person name="Matthews L."/>
            <person name="Mercer S."/>
            <person name="Milne S."/>
            <person name="Mullikin J.C."/>
            <person name="Mungall A."/>
            <person name="Plumb R."/>
            <person name="Ross M."/>
            <person name="Shownkeen R."/>
            <person name="Sims S."/>
            <person name="Waterston R.H."/>
            <person name="Wilson R.K."/>
            <person name="Hillier L.W."/>
            <person name="McPherson J.D."/>
            <person name="Marra M.A."/>
            <person name="Mardis E.R."/>
            <person name="Fulton L.A."/>
            <person name="Chinwalla A.T."/>
            <person name="Pepin K.H."/>
            <person name="Gish W.R."/>
            <person name="Chissoe S.L."/>
            <person name="Wendl M.C."/>
            <person name="Delehaunty K.D."/>
            <person name="Miner T.L."/>
            <person name="Delehaunty A."/>
            <person name="Kramer J.B."/>
            <person name="Cook L.L."/>
            <person name="Fulton R.S."/>
            <person name="Johnson D.L."/>
            <person name="Minx P.J."/>
            <person name="Clifton S.W."/>
            <person name="Hawkins T."/>
            <person name="Branscomb E."/>
            <person name="Predki P."/>
            <person name="Richardson P."/>
            <person name="Wenning S."/>
            <person name="Slezak T."/>
            <person name="Doggett N."/>
            <person name="Cheng J.F."/>
            <person name="Olsen A."/>
            <person name="Lucas S."/>
            <person name="Elkin C."/>
            <person name="Uberbacher E."/>
            <person name="Frazier M."/>
            <person name="Gibbs R.A."/>
            <person name="Muzny D.M."/>
            <person name="Scherer S.E."/>
            <person name="Bouck J.B."/>
            <person name="Sodergren E.J."/>
            <person name="Worley K.C."/>
            <person name="Rives C.M."/>
            <person name="Gorrell J.H."/>
            <person name="Metzker M.L."/>
            <person name="Naylor S.L."/>
            <person name="Kucherlapati R.S."/>
            <person name="Nelson D.L."/>
            <person name="Weinstock G.M."/>
            <person name="Sakaki Y."/>
            <person name="Fujiyama A."/>
            <person name="Hattori M."/>
            <person name="Yada T."/>
            <person name="Toyoda A."/>
            <person name="Itoh T."/>
            <person name="Kawagoe C."/>
            <person name="Watanabe H."/>
            <person name="Totoki Y."/>
            <person name="Taylor T."/>
            <person name="Weissenbach J."/>
            <person name="Heilig R."/>
            <person name="Saurin W."/>
            <person name="Artiguenave F."/>
            <person name="Brottier P."/>
            <person name="Bruls T."/>
            <person name="Pelletier E."/>
            <person name="Robert C."/>
            <person name="Wincker P."/>
            <person name="Smith D.R."/>
            <person name="Doucette-Stamm L."/>
            <person name="Rubenfield M."/>
            <person name="Weinstock K."/>
            <person name="Lee H.M."/>
            <person name="Dubois J."/>
            <person name="Rosenthal A."/>
            <person name="Platzer M."/>
            <person name="Nyakatura G."/>
            <person name="Taudien S."/>
            <person name="Rump A."/>
            <person name="Yang H."/>
            <person name="Yu J."/>
            <person name="Wang J."/>
            <person name="Huang G."/>
            <person name="Gu J."/>
            <person name="Hood L."/>
            <person name="Rowen L."/>
            <person name="Madan A."/>
            <person name="Qin S."/>
            <person name="Davis R.W."/>
            <person name="Federspiel N.A."/>
            <person name="Abola A.P."/>
            <person name="Proctor M.J."/>
            <person name="Myers R.M."/>
            <person name="Schmutz J."/>
            <person name="Dickson M."/>
            <person name="Grimwood J."/>
            <person name="Cox D.R."/>
            <person name="Olson M.V."/>
            <person name="Kaul R."/>
            <person name="Raymond C."/>
            <person name="Shimizu N."/>
            <person name="Kawasaki K."/>
            <person name="Minoshima S."/>
            <person name="Evans G.A."/>
            <person name="Athanasiou M."/>
            <person name="Schultz R."/>
            <person name="Roe B.A."/>
            <person name="Chen F."/>
            <person name="Pan H."/>
            <person name="Ramser J."/>
            <person name="Lehrach H."/>
            <person name="Reinhardt R."/>
            <person name="McCombie W.R."/>
            <person name="de la Bastide M."/>
            <person name="Dedhia N."/>
            <person name="Blocker H."/>
            <person name="Hornischer K."/>
            <person name="Nordsiek G."/>
            <person name="Agarwala R."/>
            <person name="Aravind L."/>
            <person name="Bailey J.A."/>
            <person name="Bateman A."/>
            <person name="Batzoglou S."/>
            <person name="Birney E."/>
            <person name="Bork P."/>
            <person name="Brown D.G."/>
            <person name="Burge C.B."/>
            <person name="Cerutti L."/>
            <person name="Chen H.C."/>
            <person name="Church D."/>
            <person name="Clamp M."/>
            <person name="Copley R.R."/>
            <person name="Doerks T."/>
            <person name="Eddy S.R."/>
            <person name="Eichler E.E."/>
            <person name="Furey T.S."/>
            <person name="Galagan J."/>
            <person name="Gilbert J.G."/>
            <person name="Harmon C."/>
            <person name="Hayashizaki Y."/>
            <person name="Haussler D."/>
            <person name="Hermjakob H."/>
            <person name="Hokamp K."/>
            <person name="Jang W."/>
            <person name="Johnson L.S."/>
            <person name="Jones T.A."/>
            <person name="Kasif S."/>
            <person name="Kaspryzk A."/>
            <person name="Kennedy S."/>
            <person name="Kent W.J."/>
            <person name="Kitts P."/>
            <person name="Koonin E.V."/>
            <person name="Korf I."/>
            <person name="Kulp D."/>
            <person name="Lancet D."/>
            <person name="Lowe T.M."/>
            <person name="McLysaght A."/>
            <person name="Mikkelsen T."/>
            <person name="Moran J.V."/>
            <person name="Mulder N."/>
            <person name="Pollara V.J."/>
            <person name="Ponting C.P."/>
            <person name="Schuler G."/>
            <person name="Schultz J."/>
            <person name="Slater G."/>
            <person name="Smit A.F."/>
            <person name="Stupka E."/>
            <person name="Szustakowski J."/>
            <person name="Thierry-Mieg D."/>
            <person name="Thierry-Mieg J."/>
            <person name="Wagner L."/>
            <person name="Wallis J."/>
            <person name="Wheeler R."/>
            <person name="Williams A."/>
            <person name="Wolf Y.I."/>
            <person name="Wolfe K.H."/>
            <person name="Yang S.P."/>
            <person name="Yeh R.F."/>
            <person name="Collins F."/>
            <person name="Guyer M.S."/>
            <person name="Peterson J."/>
            <person name="Felsenfeld A."/>
            <person name="Wetterstrand K.A."/>
            <person name="Patrinos A."/>
            <person name="Morgan M.J."/>
            <person name="de Jong P."/>
            <person name="Catanese J.J."/>
            <person name="Osoegawa K."/>
            <person name="Shizuya H."/>
            <person name="Choi S."/>
            <person name="Chen Y.J."/>
        </authorList>
    </citation>
    <scope>NUCLEOTIDE SEQUENCE [LARGE SCALE GENOMIC DNA]</scope>
</reference>
<dbReference type="Bgee" id="ENSG00000136271">
    <property type="expression patterns" value="Expressed in lower esophagus mucosa and 197 other cell types or tissues"/>
</dbReference>
<dbReference type="Proteomes" id="UP000005640">
    <property type="component" value="Chromosome 7"/>
</dbReference>
<dbReference type="HGNC" id="HGNC:18193">
    <property type="gene designation" value="DDX56"/>
</dbReference>
<dbReference type="GeneTree" id="ENSGT00550000074946"/>
<reference evidence="2 3" key="3">
    <citation type="journal article" date="2004" name="Nature">
        <title>Finishing the euchromatic sequence of the human genome.</title>
        <authorList>
            <consortium name="International Human Genome Sequencing Consortium"/>
        </authorList>
    </citation>
    <scope>NUCLEOTIDE SEQUENCE [LARGE SCALE GENOMIC DNA]</scope>
</reference>
<reference evidence="2" key="6">
    <citation type="submission" date="2025-09" db="UniProtKB">
        <authorList>
            <consortium name="Ensembl"/>
        </authorList>
    </citation>
    <scope>IDENTIFICATION</scope>
</reference>